<evidence type="ECO:0000313" key="5">
    <source>
        <dbReference type="EMBL" id="CDZ98551.1"/>
    </source>
</evidence>
<feature type="compositionally biased region" description="Acidic residues" evidence="1">
    <location>
        <begin position="473"/>
        <end position="484"/>
    </location>
</feature>
<dbReference type="InterPro" id="IPR013863">
    <property type="entry name" value="VID27_C"/>
</dbReference>
<dbReference type="GO" id="GO:0005634">
    <property type="term" value="C:nucleus"/>
    <property type="evidence" value="ECO:0007669"/>
    <property type="project" value="TreeGrafter"/>
</dbReference>
<dbReference type="Pfam" id="PF08553">
    <property type="entry name" value="VID27"/>
    <property type="match status" value="1"/>
</dbReference>
<dbReference type="Pfam" id="PF17747">
    <property type="entry name" value="VID27_PH"/>
    <property type="match status" value="1"/>
</dbReference>
<dbReference type="PANTHER" id="PTHR31913:SF0">
    <property type="entry name" value="VACUOLAR IMPORT AND DEGRADATION PROTEIN 27"/>
    <property type="match status" value="1"/>
</dbReference>
<dbReference type="GO" id="GO:0005737">
    <property type="term" value="C:cytoplasm"/>
    <property type="evidence" value="ECO:0007669"/>
    <property type="project" value="TreeGrafter"/>
</dbReference>
<proteinExistence type="predicted"/>
<reference evidence="5" key="1">
    <citation type="submission" date="2014-08" db="EMBL/GenBank/DDBJ databases">
        <authorList>
            <person name="Sharma Rahul"/>
            <person name="Thines Marco"/>
        </authorList>
    </citation>
    <scope>NUCLEOTIDE SEQUENCE</scope>
</reference>
<feature type="region of interest" description="Disordered" evidence="1">
    <location>
        <begin position="102"/>
        <end position="127"/>
    </location>
</feature>
<feature type="domain" description="Vid27 PH-like" evidence="3">
    <location>
        <begin position="322"/>
        <end position="428"/>
    </location>
</feature>
<feature type="region of interest" description="Disordered" evidence="1">
    <location>
        <begin position="186"/>
        <end position="217"/>
    </location>
</feature>
<feature type="domain" description="Vid27 N-terminal" evidence="4">
    <location>
        <begin position="127"/>
        <end position="179"/>
    </location>
</feature>
<dbReference type="Pfam" id="PF17748">
    <property type="entry name" value="VID27_N"/>
    <property type="match status" value="2"/>
</dbReference>
<dbReference type="InterPro" id="IPR040768">
    <property type="entry name" value="Vid27_PH"/>
</dbReference>
<evidence type="ECO:0000259" key="4">
    <source>
        <dbReference type="Pfam" id="PF17748"/>
    </source>
</evidence>
<evidence type="ECO:0000259" key="3">
    <source>
        <dbReference type="Pfam" id="PF17747"/>
    </source>
</evidence>
<dbReference type="InterPro" id="IPR040979">
    <property type="entry name" value="Vid27_N"/>
</dbReference>
<feature type="domain" description="Vid27 N-terminal" evidence="4">
    <location>
        <begin position="1"/>
        <end position="102"/>
    </location>
</feature>
<evidence type="ECO:0000256" key="1">
    <source>
        <dbReference type="SAM" id="MobiDB-lite"/>
    </source>
</evidence>
<feature type="domain" description="Vacuolar import/degradation Vid27 C-terminal" evidence="2">
    <location>
        <begin position="515"/>
        <end position="863"/>
    </location>
</feature>
<evidence type="ECO:0000259" key="2">
    <source>
        <dbReference type="Pfam" id="PF08553"/>
    </source>
</evidence>
<dbReference type="SUPFAM" id="SSF50969">
    <property type="entry name" value="YVTN repeat-like/Quinoprotein amine dehydrogenase"/>
    <property type="match status" value="1"/>
</dbReference>
<protein>
    <submittedName>
        <fullName evidence="5">Protein involved in vacuole import and degradation</fullName>
    </submittedName>
</protein>
<organism evidence="5">
    <name type="scientific">Phaffia rhodozyma</name>
    <name type="common">Yeast</name>
    <name type="synonym">Xanthophyllomyces dendrorhous</name>
    <dbReference type="NCBI Taxonomy" id="264483"/>
    <lineage>
        <taxon>Eukaryota</taxon>
        <taxon>Fungi</taxon>
        <taxon>Dikarya</taxon>
        <taxon>Basidiomycota</taxon>
        <taxon>Agaricomycotina</taxon>
        <taxon>Tremellomycetes</taxon>
        <taxon>Cystofilobasidiales</taxon>
        <taxon>Mrakiaceae</taxon>
        <taxon>Phaffia</taxon>
    </lineage>
</organism>
<accession>A0A0F7SHV4</accession>
<feature type="compositionally biased region" description="Acidic residues" evidence="1">
    <location>
        <begin position="453"/>
        <end position="465"/>
    </location>
</feature>
<dbReference type="AlphaFoldDB" id="A0A0F7SHV4"/>
<feature type="region of interest" description="Disordered" evidence="1">
    <location>
        <begin position="453"/>
        <end position="513"/>
    </location>
</feature>
<name>A0A0F7SHV4_PHARH</name>
<dbReference type="InterPro" id="IPR011044">
    <property type="entry name" value="Quino_amine_DH_bsu"/>
</dbReference>
<dbReference type="PANTHER" id="PTHR31913">
    <property type="entry name" value="VACUOLAR IMPORT AND DEGRADATION PROTEIN 27"/>
    <property type="match status" value="1"/>
</dbReference>
<sequence>MWGDPQNPEIVQLKAGQLFLVRPDSIKGSRECIFKDAVATVRRTTLEWQFQLVITRAYEEGEAELLDGDAETEDERSFLLDPSLQIRQSSFEGQPSFVWRSLPESDSLSSPRSHSSDFTDSEDDDDEAEGAGELFEFIIDSDVVSKRIIDVFEVTLLQCMFERKFQQSHDLATPNDLDALRYRPSRSQLNSPAASSIYPSTPARLPPPTSTKLPTTSTEVEDELANTLKALSVAHPATTTSSEPPTTTHVKASSVPAPAAAAAPVGLAPEVQESYDEETEIDSEILAPQMSVVTTSKEVDDEETAELPVIFSSEEMDVESGPAEIYLFDEETECFVVQGVVRVLVVEKGDSAFDYWMACYLLEKDQYIISQPINSDMNTRWSQSNLAFIWNFIPSDENTHPTTWSLRFNTPGAYLEFNHNFNRCLWEKSNGMSWGKAKADEKKYVYSAFEDVPMEGVEEEDEESQETERASQELEEEEEEESEEEARAPLYNSDSESESEDEHKPSTETGGFKGKNKLLAVGFNHDRSFIVRGDNIGVFRHTDDDKLKYNTTISKVSTTKGKRFAPSKIMLHDQDRSMILKNLEDPNSLFRMDLETGKVVDEWKVSDYVQVDNFIPDSKYAQTTGQQTLIGHSHNGIFRIDPRLAGNKMVDSQFKQYATKNDFSAATTTESGKIAVASNKGDIRLFDQLGKNAKTALPALGDAILGIDVTADGRWLIATCKTYLLLIDTLIGDGKNKGASGFDKSFPADSKPIPRRLQLKPEHVAYMGNKVSFTPARFNTGLGEDERSIVTSSGEYVITWNFRRVKQGRMDDYQIKRYQDTVVADNFRHGADKNIVVALPDDVFMVSKKQLAKPTRQSLSTPISKLKSRSGIVNSPY</sequence>
<feature type="compositionally biased region" description="Polar residues" evidence="1">
    <location>
        <begin position="186"/>
        <end position="199"/>
    </location>
</feature>
<dbReference type="InterPro" id="IPR040458">
    <property type="entry name" value="Vid27"/>
</dbReference>
<dbReference type="EMBL" id="LN483345">
    <property type="protein sequence ID" value="CDZ98551.1"/>
    <property type="molecule type" value="Genomic_DNA"/>
</dbReference>
<feature type="compositionally biased region" description="Low complexity" evidence="1">
    <location>
        <begin position="102"/>
        <end position="113"/>
    </location>
</feature>